<keyword evidence="2" id="KW-1185">Reference proteome</keyword>
<accession>A0A8T3AED7</accession>
<dbReference type="Proteomes" id="UP000829196">
    <property type="component" value="Unassembled WGS sequence"/>
</dbReference>
<organism evidence="1 2">
    <name type="scientific">Dendrobium nobile</name>
    <name type="common">Orchid</name>
    <dbReference type="NCBI Taxonomy" id="94219"/>
    <lineage>
        <taxon>Eukaryota</taxon>
        <taxon>Viridiplantae</taxon>
        <taxon>Streptophyta</taxon>
        <taxon>Embryophyta</taxon>
        <taxon>Tracheophyta</taxon>
        <taxon>Spermatophyta</taxon>
        <taxon>Magnoliopsida</taxon>
        <taxon>Liliopsida</taxon>
        <taxon>Asparagales</taxon>
        <taxon>Orchidaceae</taxon>
        <taxon>Epidendroideae</taxon>
        <taxon>Malaxideae</taxon>
        <taxon>Dendrobiinae</taxon>
        <taxon>Dendrobium</taxon>
    </lineage>
</organism>
<dbReference type="AlphaFoldDB" id="A0A8T3AED7"/>
<comment type="caution">
    <text evidence="1">The sequence shown here is derived from an EMBL/GenBank/DDBJ whole genome shotgun (WGS) entry which is preliminary data.</text>
</comment>
<proteinExistence type="predicted"/>
<protein>
    <submittedName>
        <fullName evidence="1">Uncharacterized protein</fullName>
    </submittedName>
</protein>
<evidence type="ECO:0000313" key="2">
    <source>
        <dbReference type="Proteomes" id="UP000829196"/>
    </source>
</evidence>
<sequence length="126" mass="13817">MSSGLLLKSNTPLQRSKPIFCLSQLQRDHKIWLACSARAPSSRQALLLTAALHLAPHELQGSPILCDLDCKTSKSWHLATAEVTSDFRLPTNPHVPMRLARNSTNVDPSPHLYASSDLGLAKNLLL</sequence>
<dbReference type="EMBL" id="JAGYWB010000017">
    <property type="protein sequence ID" value="KAI0494530.1"/>
    <property type="molecule type" value="Genomic_DNA"/>
</dbReference>
<gene>
    <name evidence="1" type="ORF">KFK09_024668</name>
</gene>
<reference evidence="1" key="1">
    <citation type="journal article" date="2022" name="Front. Genet.">
        <title>Chromosome-Scale Assembly of the Dendrobium nobile Genome Provides Insights Into the Molecular Mechanism of the Biosynthesis of the Medicinal Active Ingredient of Dendrobium.</title>
        <authorList>
            <person name="Xu Q."/>
            <person name="Niu S.-C."/>
            <person name="Li K.-L."/>
            <person name="Zheng P.-J."/>
            <person name="Zhang X.-J."/>
            <person name="Jia Y."/>
            <person name="Liu Y."/>
            <person name="Niu Y.-X."/>
            <person name="Yu L.-H."/>
            <person name="Chen D.-F."/>
            <person name="Zhang G.-Q."/>
        </authorList>
    </citation>
    <scope>NUCLEOTIDE SEQUENCE</scope>
    <source>
        <tissue evidence="1">Leaf</tissue>
    </source>
</reference>
<evidence type="ECO:0000313" key="1">
    <source>
        <dbReference type="EMBL" id="KAI0494530.1"/>
    </source>
</evidence>
<name>A0A8T3AED7_DENNO</name>